<gene>
    <name evidence="1" type="ORF">M2283_008849</name>
</gene>
<organism evidence="1 2">
    <name type="scientific">Streptomyces pseudovenezuelae</name>
    <dbReference type="NCBI Taxonomy" id="67350"/>
    <lineage>
        <taxon>Bacteria</taxon>
        <taxon>Bacillati</taxon>
        <taxon>Actinomycetota</taxon>
        <taxon>Actinomycetes</taxon>
        <taxon>Kitasatosporales</taxon>
        <taxon>Streptomycetaceae</taxon>
        <taxon>Streptomyces</taxon>
        <taxon>Streptomyces aurantiacus group</taxon>
    </lineage>
</organism>
<reference evidence="1 2" key="1">
    <citation type="submission" date="2023-04" db="EMBL/GenBank/DDBJ databases">
        <title>Forest soil microbial communities from Buena Vista Peninsula, Colon Province, Panama.</title>
        <authorList>
            <person name="Bouskill N."/>
        </authorList>
    </citation>
    <scope>NUCLEOTIDE SEQUENCE [LARGE SCALE GENOMIC DNA]</scope>
    <source>
        <strain evidence="1 2">GGS1</strain>
    </source>
</reference>
<dbReference type="Proteomes" id="UP001160499">
    <property type="component" value="Unassembled WGS sequence"/>
</dbReference>
<name>A0ABT6LYY1_9ACTN</name>
<evidence type="ECO:0000313" key="1">
    <source>
        <dbReference type="EMBL" id="MDH6221502.1"/>
    </source>
</evidence>
<keyword evidence="2" id="KW-1185">Reference proteome</keyword>
<dbReference type="RefSeq" id="WP_432423214.1">
    <property type="nucleotide sequence ID" value="NZ_JARXVH010000023.1"/>
</dbReference>
<dbReference type="EMBL" id="JARXVH010000023">
    <property type="protein sequence ID" value="MDH6221502.1"/>
    <property type="molecule type" value="Genomic_DNA"/>
</dbReference>
<protein>
    <submittedName>
        <fullName evidence="1">Uncharacterized protein</fullName>
    </submittedName>
</protein>
<dbReference type="Gene3D" id="1.50.10.20">
    <property type="match status" value="1"/>
</dbReference>
<comment type="caution">
    <text evidence="1">The sequence shown here is derived from an EMBL/GenBank/DDBJ whole genome shotgun (WGS) entry which is preliminary data.</text>
</comment>
<accession>A0ABT6LYY1</accession>
<sequence length="120" mass="11996">MARAQLLAAPALRDSERRAQAEAALLDVLTDPAQLRAMVDSGLCHGVAGLARLAARAVLPSLLATLVPPGAAPEEAATTLVNDRAGPGLLDGAAGTALGVLTAASAEPPRTAWDACLLIA</sequence>
<dbReference type="SUPFAM" id="SSF158745">
    <property type="entry name" value="LanC-like"/>
    <property type="match status" value="1"/>
</dbReference>
<dbReference type="PRINTS" id="PR01955">
    <property type="entry name" value="LANCFRANKIA"/>
</dbReference>
<evidence type="ECO:0000313" key="2">
    <source>
        <dbReference type="Proteomes" id="UP001160499"/>
    </source>
</evidence>
<proteinExistence type="predicted"/>